<keyword evidence="3" id="KW-1185">Reference proteome</keyword>
<evidence type="ECO:0000256" key="1">
    <source>
        <dbReference type="SAM" id="MobiDB-lite"/>
    </source>
</evidence>
<dbReference type="InterPro" id="IPR043504">
    <property type="entry name" value="Peptidase_S1_PA_chymotrypsin"/>
</dbReference>
<dbReference type="Proteomes" id="UP000604117">
    <property type="component" value="Unassembled WGS sequence"/>
</dbReference>
<comment type="caution">
    <text evidence="2">The sequence shown here is derived from an EMBL/GenBank/DDBJ whole genome shotgun (WGS) entry which is preliminary data.</text>
</comment>
<evidence type="ECO:0008006" key="4">
    <source>
        <dbReference type="Google" id="ProtNLM"/>
    </source>
</evidence>
<gene>
    <name evidence="2" type="ORF">Asi02nite_75510</name>
</gene>
<proteinExistence type="predicted"/>
<evidence type="ECO:0000313" key="2">
    <source>
        <dbReference type="EMBL" id="GIF78033.1"/>
    </source>
</evidence>
<feature type="region of interest" description="Disordered" evidence="1">
    <location>
        <begin position="339"/>
        <end position="367"/>
    </location>
</feature>
<name>A0ABQ4D3D1_9ACTN</name>
<sequence length="404" mass="41661">MPEKLRDAWAAYDALSEAYPDDFGYASPNITDGTLSMGVVTSRGRSALAAMAAGKQVTLASTLAENAETAQKRAGALQMAATKAPGLNAVAVAATRSRSAVEKDKDDLIDWSRDPAFADADIYRTAVERSTGRVILSAAKLTPTLAKAIVAAHGTQNVVLMLAPNPQLSPQVGRLADNSPFYGGSRINAPAGSCSDAFSWRVGSAYAMVTAGHCAPGGGSVSTLTSSMGSITAGRHETWNNGVGTVTVPGYSGYHGDGAIITVSSGKTSAGRIYRGASNSTSSSAVLGMWSRRAASGDQYCTGASYSGEICGWTVDTTQVNWAYNDGSVVRSASESRNRQGWCTRGGDSGGSVSTATSSGVTAKGVHSGGGGGGDDFYGGLFDQCHQVFTDIWDIYYGLPGYLE</sequence>
<dbReference type="Gene3D" id="2.40.10.10">
    <property type="entry name" value="Trypsin-like serine proteases"/>
    <property type="match status" value="2"/>
</dbReference>
<dbReference type="RefSeq" id="WP_203718872.1">
    <property type="nucleotide sequence ID" value="NZ_BONE01000115.1"/>
</dbReference>
<evidence type="ECO:0000313" key="3">
    <source>
        <dbReference type="Proteomes" id="UP000604117"/>
    </source>
</evidence>
<feature type="compositionally biased region" description="Low complexity" evidence="1">
    <location>
        <begin position="351"/>
        <end position="363"/>
    </location>
</feature>
<reference evidence="2 3" key="1">
    <citation type="submission" date="2021-01" db="EMBL/GenBank/DDBJ databases">
        <title>Whole genome shotgun sequence of Asanoa siamensis NBRC 107932.</title>
        <authorList>
            <person name="Komaki H."/>
            <person name="Tamura T."/>
        </authorList>
    </citation>
    <scope>NUCLEOTIDE SEQUENCE [LARGE SCALE GENOMIC DNA]</scope>
    <source>
        <strain evidence="2 3">NBRC 107932</strain>
    </source>
</reference>
<organism evidence="2 3">
    <name type="scientific">Asanoa siamensis</name>
    <dbReference type="NCBI Taxonomy" id="926357"/>
    <lineage>
        <taxon>Bacteria</taxon>
        <taxon>Bacillati</taxon>
        <taxon>Actinomycetota</taxon>
        <taxon>Actinomycetes</taxon>
        <taxon>Micromonosporales</taxon>
        <taxon>Micromonosporaceae</taxon>
        <taxon>Asanoa</taxon>
    </lineage>
</organism>
<dbReference type="EMBL" id="BONE01000115">
    <property type="protein sequence ID" value="GIF78033.1"/>
    <property type="molecule type" value="Genomic_DNA"/>
</dbReference>
<dbReference type="SUPFAM" id="SSF50494">
    <property type="entry name" value="Trypsin-like serine proteases"/>
    <property type="match status" value="1"/>
</dbReference>
<dbReference type="InterPro" id="IPR009003">
    <property type="entry name" value="Peptidase_S1_PA"/>
</dbReference>
<protein>
    <recommendedName>
        <fullName evidence="4">Alpha-lytic protease prodomain-containing protein</fullName>
    </recommendedName>
</protein>
<accession>A0ABQ4D3D1</accession>